<sequence>MNRRGLIASIIVVIISMVIIIPVLFILDTIYHIPFFESYNIFLYAITIVAGGIIIVNLIASLIMNRATRAIGKSTAGTLSFTVKIVGYLIIIIIFFTFVKIDIGAALAAGGFAGLVLGLASQDVLSNIFGGIAVVASHPFRVGDRVTVSTWQYGLDAPAYPPKFYSNDFLIPGYTGVITDISLMYTSILTDDNVPLKIPNSIMIQAAVFIQGKNNSRLVRTKFEISKDIDPDIIIPILQDGIKNFKFILNEPEIRIYETTFTTYIIVIEAMCSGNFEEPPRSEILKFCMKTVRSIKTKQN</sequence>
<feature type="transmembrane region" description="Helical" evidence="6">
    <location>
        <begin position="39"/>
        <end position="64"/>
    </location>
</feature>
<dbReference type="InterPro" id="IPR011014">
    <property type="entry name" value="MscS_channel_TM-2"/>
</dbReference>
<dbReference type="PATRIC" id="fig|507754.4.peg.347"/>
<evidence type="ECO:0000256" key="4">
    <source>
        <dbReference type="ARBA" id="ARBA00022989"/>
    </source>
</evidence>
<evidence type="ECO:0000256" key="2">
    <source>
        <dbReference type="ARBA" id="ARBA00008017"/>
    </source>
</evidence>
<keyword evidence="4 6" id="KW-1133">Transmembrane helix</keyword>
<feature type="domain" description="Mechanosensitive ion channel MscS" evidence="7">
    <location>
        <begin position="123"/>
        <end position="207"/>
    </location>
</feature>
<keyword evidence="5 6" id="KW-0472">Membrane</keyword>
<reference evidence="8 9" key="1">
    <citation type="submission" date="2015-09" db="EMBL/GenBank/DDBJ databases">
        <title>Draft genome sequence of Acidiplasma aeolicum DSM 18409.</title>
        <authorList>
            <person name="Hemp J."/>
        </authorList>
    </citation>
    <scope>NUCLEOTIDE SEQUENCE [LARGE SCALE GENOMIC DNA]</scope>
    <source>
        <strain evidence="8 9">V</strain>
    </source>
</reference>
<accession>A0A0P9CKJ2</accession>
<dbReference type="PANTHER" id="PTHR30221:SF1">
    <property type="entry name" value="SMALL-CONDUCTANCE MECHANOSENSITIVE CHANNEL"/>
    <property type="match status" value="1"/>
</dbReference>
<feature type="transmembrane region" description="Helical" evidence="6">
    <location>
        <begin position="76"/>
        <end position="97"/>
    </location>
</feature>
<proteinExistence type="inferred from homology"/>
<feature type="transmembrane region" description="Helical" evidence="6">
    <location>
        <begin position="7"/>
        <end position="27"/>
    </location>
</feature>
<name>A0A0P9CKJ2_9ARCH</name>
<comment type="similarity">
    <text evidence="2">Belongs to the MscS (TC 1.A.23) family.</text>
</comment>
<gene>
    <name evidence="8" type="ORF">SE19_08005</name>
</gene>
<dbReference type="Gene3D" id="2.30.30.60">
    <property type="match status" value="1"/>
</dbReference>
<dbReference type="AlphaFoldDB" id="A0A0P9CKJ2"/>
<dbReference type="GO" id="GO:0016020">
    <property type="term" value="C:membrane"/>
    <property type="evidence" value="ECO:0007669"/>
    <property type="project" value="UniProtKB-SubCell"/>
</dbReference>
<dbReference type="Proteomes" id="UP000050515">
    <property type="component" value="Unassembled WGS sequence"/>
</dbReference>
<dbReference type="GO" id="GO:0008381">
    <property type="term" value="F:mechanosensitive monoatomic ion channel activity"/>
    <property type="evidence" value="ECO:0007669"/>
    <property type="project" value="InterPro"/>
</dbReference>
<evidence type="ECO:0000259" key="7">
    <source>
        <dbReference type="Pfam" id="PF00924"/>
    </source>
</evidence>
<evidence type="ECO:0000256" key="6">
    <source>
        <dbReference type="SAM" id="Phobius"/>
    </source>
</evidence>
<comment type="subcellular location">
    <subcellularLocation>
        <location evidence="1">Membrane</location>
        <topology evidence="1">Multi-pass membrane protein</topology>
    </subcellularLocation>
</comment>
<dbReference type="InterPro" id="IPR045275">
    <property type="entry name" value="MscS_archaea/bacteria_type"/>
</dbReference>
<comment type="caution">
    <text evidence="8">The sequence shown here is derived from an EMBL/GenBank/DDBJ whole genome shotgun (WGS) entry which is preliminary data.</text>
</comment>
<dbReference type="PANTHER" id="PTHR30221">
    <property type="entry name" value="SMALL-CONDUCTANCE MECHANOSENSITIVE CHANNEL"/>
    <property type="match status" value="1"/>
</dbReference>
<evidence type="ECO:0000256" key="1">
    <source>
        <dbReference type="ARBA" id="ARBA00004141"/>
    </source>
</evidence>
<dbReference type="Gene3D" id="1.10.287.1260">
    <property type="match status" value="1"/>
</dbReference>
<evidence type="ECO:0000313" key="9">
    <source>
        <dbReference type="Proteomes" id="UP000050515"/>
    </source>
</evidence>
<organism evidence="8 9">
    <name type="scientific">Acidiplasma aeolicum</name>
    <dbReference type="NCBI Taxonomy" id="507754"/>
    <lineage>
        <taxon>Archaea</taxon>
        <taxon>Methanobacteriati</taxon>
        <taxon>Thermoplasmatota</taxon>
        <taxon>Thermoplasmata</taxon>
        <taxon>Thermoplasmatales</taxon>
        <taxon>Ferroplasmaceae</taxon>
        <taxon>Acidiplasma</taxon>
    </lineage>
</organism>
<dbReference type="EMBL" id="LJCQ01000361">
    <property type="protein sequence ID" value="KPV45867.1"/>
    <property type="molecule type" value="Genomic_DNA"/>
</dbReference>
<dbReference type="InterPro" id="IPR006685">
    <property type="entry name" value="MscS_channel_2nd"/>
</dbReference>
<dbReference type="RefSeq" id="WP_054964472.1">
    <property type="nucleotide sequence ID" value="NZ_LJCQ01000361.1"/>
</dbReference>
<evidence type="ECO:0000256" key="3">
    <source>
        <dbReference type="ARBA" id="ARBA00022692"/>
    </source>
</evidence>
<feature type="transmembrane region" description="Helical" evidence="6">
    <location>
        <begin position="103"/>
        <end position="120"/>
    </location>
</feature>
<dbReference type="SUPFAM" id="SSF50182">
    <property type="entry name" value="Sm-like ribonucleoproteins"/>
    <property type="match status" value="1"/>
</dbReference>
<keyword evidence="3 6" id="KW-0812">Transmembrane</keyword>
<dbReference type="InterPro" id="IPR023408">
    <property type="entry name" value="MscS_beta-dom_sf"/>
</dbReference>
<dbReference type="SUPFAM" id="SSF82861">
    <property type="entry name" value="Mechanosensitive channel protein MscS (YggB), transmembrane region"/>
    <property type="match status" value="1"/>
</dbReference>
<dbReference type="InterPro" id="IPR010920">
    <property type="entry name" value="LSM_dom_sf"/>
</dbReference>
<evidence type="ECO:0000313" key="8">
    <source>
        <dbReference type="EMBL" id="KPV45867.1"/>
    </source>
</evidence>
<dbReference type="Pfam" id="PF00924">
    <property type="entry name" value="MS_channel_2nd"/>
    <property type="match status" value="1"/>
</dbReference>
<protein>
    <submittedName>
        <fullName evidence="8">Mechanosensitive ion channel protein MscS</fullName>
    </submittedName>
</protein>
<evidence type="ECO:0000256" key="5">
    <source>
        <dbReference type="ARBA" id="ARBA00023136"/>
    </source>
</evidence>